<proteinExistence type="predicted"/>
<keyword evidence="2" id="KW-1185">Reference proteome</keyword>
<name>A0ACB5TPS9_AMBMO</name>
<evidence type="ECO:0000313" key="1">
    <source>
        <dbReference type="EMBL" id="GME92855.1"/>
    </source>
</evidence>
<gene>
    <name evidence="1" type="ORF">Amon02_000918100</name>
</gene>
<sequence length="352" mass="39356">MSYKSTSQASLFGNNNTRRTQTVEQKVVFSSDEDFSDDSDWSSLSDDSDDDDAQDELHFEKIDNYKQENRNQLKRSLLSGLFLDQMNHSGGSSSSSPIASQHQQPSNHVTQQHQFQSQSQRIKSPNLIYASSSSHVHHNIDPLELNSMHGPRPPNTAKSNVAAMATLSSPPNNPRPLLKKQNSDNHQHQMNRSGSNNTTHAVSKSALSLTSFFANNRRPTGSQEFNGHYDKYHQSNAPATAATLLTTALSTHMFLPTMNMHKQQQQHILPAKEQILLQQQQHAQLRGRTSDRGRAPTHRLPSLSEEVHDGGLSSARRGLDSSSGSNSSDYRQQQQLQQRNHRDGHHKSNSIN</sequence>
<accession>A0ACB5TPS9</accession>
<evidence type="ECO:0000313" key="2">
    <source>
        <dbReference type="Proteomes" id="UP001165064"/>
    </source>
</evidence>
<reference evidence="1" key="1">
    <citation type="submission" date="2023-04" db="EMBL/GenBank/DDBJ databases">
        <title>Ambrosiozyma monospora NBRC 10751.</title>
        <authorList>
            <person name="Ichikawa N."/>
            <person name="Sato H."/>
            <person name="Tonouchi N."/>
        </authorList>
    </citation>
    <scope>NUCLEOTIDE SEQUENCE</scope>
    <source>
        <strain evidence="1">NBRC 10751</strain>
    </source>
</reference>
<protein>
    <submittedName>
        <fullName evidence="1">Unnamed protein product</fullName>
    </submittedName>
</protein>
<comment type="caution">
    <text evidence="1">The sequence shown here is derived from an EMBL/GenBank/DDBJ whole genome shotgun (WGS) entry which is preliminary data.</text>
</comment>
<dbReference type="Proteomes" id="UP001165064">
    <property type="component" value="Unassembled WGS sequence"/>
</dbReference>
<organism evidence="1 2">
    <name type="scientific">Ambrosiozyma monospora</name>
    <name type="common">Yeast</name>
    <name type="synonym">Endomycopsis monosporus</name>
    <dbReference type="NCBI Taxonomy" id="43982"/>
    <lineage>
        <taxon>Eukaryota</taxon>
        <taxon>Fungi</taxon>
        <taxon>Dikarya</taxon>
        <taxon>Ascomycota</taxon>
        <taxon>Saccharomycotina</taxon>
        <taxon>Pichiomycetes</taxon>
        <taxon>Pichiales</taxon>
        <taxon>Pichiaceae</taxon>
        <taxon>Ambrosiozyma</taxon>
    </lineage>
</organism>
<dbReference type="EMBL" id="BSXS01008540">
    <property type="protein sequence ID" value="GME92855.1"/>
    <property type="molecule type" value="Genomic_DNA"/>
</dbReference>